<keyword evidence="10" id="KW-1185">Reference proteome</keyword>
<evidence type="ECO:0000313" key="9">
    <source>
        <dbReference type="EMBL" id="KAJ1990550.1"/>
    </source>
</evidence>
<evidence type="ECO:0000256" key="3">
    <source>
        <dbReference type="ARBA" id="ARBA00019596"/>
    </source>
</evidence>
<reference evidence="9" key="1">
    <citation type="submission" date="2022-07" db="EMBL/GenBank/DDBJ databases">
        <title>Phylogenomic reconstructions and comparative analyses of Kickxellomycotina fungi.</title>
        <authorList>
            <person name="Reynolds N.K."/>
            <person name="Stajich J.E."/>
            <person name="Barry K."/>
            <person name="Grigoriev I.V."/>
            <person name="Crous P."/>
            <person name="Smith M.E."/>
        </authorList>
    </citation>
    <scope>NUCLEOTIDE SEQUENCE</scope>
    <source>
        <strain evidence="9">BCRC 34882</strain>
    </source>
</reference>
<feature type="compositionally biased region" description="Basic and acidic residues" evidence="5">
    <location>
        <begin position="1987"/>
        <end position="2002"/>
    </location>
</feature>
<protein>
    <recommendedName>
        <fullName evidence="3">THO complex subunit 2</fullName>
    </recommendedName>
</protein>
<dbReference type="Proteomes" id="UP001151295">
    <property type="component" value="Unassembled WGS sequence"/>
</dbReference>
<feature type="compositionally biased region" description="Basic and acidic residues" evidence="5">
    <location>
        <begin position="1747"/>
        <end position="1757"/>
    </location>
</feature>
<accession>A0ABQ8PKK1</accession>
<feature type="compositionally biased region" description="Basic and acidic residues" evidence="5">
    <location>
        <begin position="1871"/>
        <end position="1884"/>
    </location>
</feature>
<evidence type="ECO:0000259" key="6">
    <source>
        <dbReference type="Pfam" id="PF11262"/>
    </source>
</evidence>
<feature type="compositionally biased region" description="Basic and acidic residues" evidence="5">
    <location>
        <begin position="1688"/>
        <end position="1740"/>
    </location>
</feature>
<dbReference type="PANTHER" id="PTHR21597">
    <property type="entry name" value="THO2 PROTEIN"/>
    <property type="match status" value="1"/>
</dbReference>
<feature type="domain" description="THO complex subunitTHOC2 N-terminal" evidence="7">
    <location>
        <begin position="780"/>
        <end position="854"/>
    </location>
</feature>
<organism evidence="9 10">
    <name type="scientific">Coemansia umbellata</name>
    <dbReference type="NCBI Taxonomy" id="1424467"/>
    <lineage>
        <taxon>Eukaryota</taxon>
        <taxon>Fungi</taxon>
        <taxon>Fungi incertae sedis</taxon>
        <taxon>Zoopagomycota</taxon>
        <taxon>Kickxellomycotina</taxon>
        <taxon>Kickxellomycetes</taxon>
        <taxon>Kickxellales</taxon>
        <taxon>Kickxellaceae</taxon>
        <taxon>Coemansia</taxon>
    </lineage>
</organism>
<feature type="region of interest" description="Disordered" evidence="5">
    <location>
        <begin position="1547"/>
        <end position="1622"/>
    </location>
</feature>
<name>A0ABQ8PKK1_9FUNG</name>
<dbReference type="EMBL" id="JANBQD010000049">
    <property type="protein sequence ID" value="KAJ1990550.1"/>
    <property type="molecule type" value="Genomic_DNA"/>
</dbReference>
<comment type="similarity">
    <text evidence="2">Belongs to the THOC2 family.</text>
</comment>
<feature type="domain" description="THO complex subunitTHOC2 C-terminal" evidence="6">
    <location>
        <begin position="1189"/>
        <end position="1525"/>
    </location>
</feature>
<feature type="compositionally biased region" description="Basic and acidic residues" evidence="5">
    <location>
        <begin position="1116"/>
        <end position="1142"/>
    </location>
</feature>
<dbReference type="InterPro" id="IPR021418">
    <property type="entry name" value="THO_THOC2_C"/>
</dbReference>
<feature type="compositionally biased region" description="Polar residues" evidence="5">
    <location>
        <begin position="1901"/>
        <end position="1920"/>
    </location>
</feature>
<feature type="compositionally biased region" description="Polar residues" evidence="5">
    <location>
        <begin position="1785"/>
        <end position="1802"/>
    </location>
</feature>
<dbReference type="Pfam" id="PF11732">
    <property type="entry name" value="Thoc2"/>
    <property type="match status" value="1"/>
</dbReference>
<feature type="region of interest" description="Disordered" evidence="5">
    <location>
        <begin position="1102"/>
        <end position="1144"/>
    </location>
</feature>
<proteinExistence type="inferred from homology"/>
<evidence type="ECO:0000256" key="1">
    <source>
        <dbReference type="ARBA" id="ARBA00004123"/>
    </source>
</evidence>
<dbReference type="PANTHER" id="PTHR21597:SF0">
    <property type="entry name" value="THO COMPLEX SUBUNIT 2"/>
    <property type="match status" value="1"/>
</dbReference>
<feature type="compositionally biased region" description="Polar residues" evidence="5">
    <location>
        <begin position="1554"/>
        <end position="1565"/>
    </location>
</feature>
<feature type="compositionally biased region" description="Polar residues" evidence="5">
    <location>
        <begin position="1846"/>
        <end position="1855"/>
    </location>
</feature>
<evidence type="ECO:0000259" key="7">
    <source>
        <dbReference type="Pfam" id="PF11732"/>
    </source>
</evidence>
<evidence type="ECO:0000256" key="4">
    <source>
        <dbReference type="ARBA" id="ARBA00023242"/>
    </source>
</evidence>
<dbReference type="Pfam" id="PF16134">
    <property type="entry name" value="THOC2_N"/>
    <property type="match status" value="1"/>
</dbReference>
<dbReference type="InterPro" id="IPR040007">
    <property type="entry name" value="Tho2"/>
</dbReference>
<evidence type="ECO:0000256" key="5">
    <source>
        <dbReference type="SAM" id="MobiDB-lite"/>
    </source>
</evidence>
<sequence>MEDLGFSNDQLLEHSVIEQILVGNWSSSVNAKLTQTLLLDTAHESQICSQILRAVCTVDVSRSSLDPDTFGNNVSQWVNHCDMIIKNSEGATEQLHGKEDIRSRIALAFTEAIWALGTEWELDSAVESDERWSSEQLRYMEQTRVLVQTTKSLISSGVIDQDLAKERLDPDMLEQINVIPSASAFTRKYIRLNTALNFKQTKFNLICEQSEGFSKLVTLIQSTMAGIAPQQLTNDILASIHNNNNNSDNVQSDSDHHYHHTTSVVQALRSLSDLQTRIRCLLVDIQRLIGVFNIDPNRALDIILDCFMSSVRFYWAFYIALLDASPWCRSLDESRKLAQLVGWKLQFYINGPASDYKYTDELSTVAALLIAHKLICLSDIYPMLTPESKDASEMEYEEWCAKMKDQQSPSSGGNLLAMMGGLDDMGEGDKDEVDKVLKDSEHGGSEWENQHALLCIKLLSVGDAESALVYLKRFPYMARVHQQIADLVIRIIETATNEIYSNTECVKVPVQSRLRLKKLITVPQNDTAYGQNAWGMPLPKSQQPPTDYHAHASSYVLSPLTKRAGEVFFYEKFWQIDRSAQILKLSSISDVPNALAPWLNISFLRLHNFPSLLTRLIRICRYGLAHTPKEESFWIGTLTSWILPAFSFCRPSAGLSNELWLLVSMLPLAQRYEMYANWESVLTSGRPSLPAIPSAETSNADKTAEKPNILSMSMSFDDALDDVDIDSDSAMPDTKSAKPIYMDHPYVEIESLCQDVRRQVRSVMRRLSGDTVKLMGRQLCNLCHSTPTLSLKIILDQVCSYDNLVDSVVEAFRYLTPLDSDVMFYIILKIIDDPASVKIKEDGVNAAHWLQSLSSFIAAYSHRHENPRLDVIMDYVLKRTISMVRTEDAPPVFDLTILSDTILRLAAIDVMANATDDQVLALQGGHFLQLEAFSMVSPWSLPQSATVDTVLAAGSDSRLTRRLTSWLTAMFANNDMALSFAVAMCTHADKVLNMSSLSLSNVLVIYDREIERVYQLFHLLNSNLKPEKYTKLIPGPHVLVAEYGLSWGLAVLWGRPTVSIALINGLKQWEEEGEHVEVEIVEQELSEINEDRDMVQVVSQDKIEHTQEATNPGDTGSKDNRDPSRDAEVGDSDSKMDVDSEAAKSLPSIDVDELPRVVLDLKFKAPLLPRDYTEHIANTLPASVKDIGLSPEFVAVFWALTLYDIDVPIDRYKKDIDIQTNLIKRIEPVSKQSQSRTKTALLAQIKARASLTIDSLEKEMQEQKLHVSRIRKWLISQKDYWFCMAHEQRKLVTQAFLQHCIFPRAVLSASDASFCAKFLWMMHFPLATNKFSLMIVYDNIFSDMLSTILAAFTENEARNYAKFLNISLAYLAPLHASEAHYKERAVNPWRGLTGFQQHWRYERGYLPPRSRTIRQQMPANPESEIGDSKRIKPGSAMLSYNDFRTVMRKWQVNLTKAFISALDSERNDTVRNGILALREMQRSFPVISQYGRRILDKVNEIAASGAATDSLDSNKNIKVMATSYGAYLGMAKKNWIAESDYYPATTPRDGLLRSPQSGKAQSGTKQEIRESSKPEQRTASIASNAPDGGSTPKGDDYASTSGSDIKPERTQRARQRPSASRAISSEAVAAVAAATAAAATSNKSTAPESVTGASNSHVAIASGMSSRSTGTDGREDKPEAGSTGQTSVRDHDDKKHRGRDREGSWSHGGRDRDRMRGRQYEADSRNSPKPAEPDRRDSRSLRSSPIQHDRDDGSHDSHLHKRAREGTVSDSKLEPPRQRIATPANIAQHQKSPLSGPASSKLTNEEADRKRKELRAQLLKQQEEKQKQGQKQELHHVEQTVDKNAKNSSRNTSSRHGSRDSSQARELGAGSERERGDLKENGNRRDRRISAKYPETGGSGNSHQQMEQNAHQEQSFSRTSRGPRRQSHRGQISSPNAFSGGRQTKNHDQRTGGAALPGRKGGGPGSSDRQNGDGHNNGSRRGPKRGRGPEARDWDDGKRYRK</sequence>
<evidence type="ECO:0000256" key="2">
    <source>
        <dbReference type="ARBA" id="ARBA00007857"/>
    </source>
</evidence>
<feature type="region of interest" description="Disordered" evidence="5">
    <location>
        <begin position="1638"/>
        <end position="2002"/>
    </location>
</feature>
<keyword evidence="4" id="KW-0539">Nucleus</keyword>
<feature type="domain" description="THO complex subunit 2 N-terminal" evidence="8">
    <location>
        <begin position="24"/>
        <end position="688"/>
    </location>
</feature>
<comment type="subcellular location">
    <subcellularLocation>
        <location evidence="1">Nucleus</location>
    </subcellularLocation>
</comment>
<feature type="compositionally biased region" description="Polar residues" evidence="5">
    <location>
        <begin position="1967"/>
        <end position="1977"/>
    </location>
</feature>
<dbReference type="Pfam" id="PF11262">
    <property type="entry name" value="Tho2"/>
    <property type="match status" value="1"/>
</dbReference>
<evidence type="ECO:0000259" key="8">
    <source>
        <dbReference type="Pfam" id="PF16134"/>
    </source>
</evidence>
<dbReference type="InterPro" id="IPR032302">
    <property type="entry name" value="THOC2_N"/>
</dbReference>
<evidence type="ECO:0000313" key="10">
    <source>
        <dbReference type="Proteomes" id="UP001151295"/>
    </source>
</evidence>
<feature type="compositionally biased region" description="Basic and acidic residues" evidence="5">
    <location>
        <begin position="1566"/>
        <end position="1576"/>
    </location>
</feature>
<gene>
    <name evidence="9" type="primary">RLR1</name>
    <name evidence="9" type="ORF">EDC05_003970</name>
</gene>
<feature type="compositionally biased region" description="Basic and acidic residues" evidence="5">
    <location>
        <begin position="1764"/>
        <end position="1777"/>
    </location>
</feature>
<feature type="compositionally biased region" description="Basic and acidic residues" evidence="5">
    <location>
        <begin position="1803"/>
        <end position="1845"/>
    </location>
</feature>
<comment type="caution">
    <text evidence="9">The sequence shown here is derived from an EMBL/GenBank/DDBJ whole genome shotgun (WGS) entry which is preliminary data.</text>
</comment>
<feature type="compositionally biased region" description="Polar residues" evidence="5">
    <location>
        <begin position="1929"/>
        <end position="1943"/>
    </location>
</feature>
<dbReference type="InterPro" id="IPR021726">
    <property type="entry name" value="THO_THOC2_N"/>
</dbReference>
<feature type="compositionally biased region" description="Polar residues" evidence="5">
    <location>
        <begin position="1647"/>
        <end position="1671"/>
    </location>
</feature>